<proteinExistence type="predicted"/>
<dbReference type="EMBL" id="KB308810">
    <property type="protein sequence ID" value="ELT96511.1"/>
    <property type="molecule type" value="Genomic_DNA"/>
</dbReference>
<protein>
    <submittedName>
        <fullName evidence="1 2">Uncharacterized protein</fullName>
    </submittedName>
</protein>
<reference evidence="2" key="3">
    <citation type="submission" date="2015-06" db="UniProtKB">
        <authorList>
            <consortium name="EnsemblMetazoa"/>
        </authorList>
    </citation>
    <scope>IDENTIFICATION</scope>
</reference>
<reference evidence="3" key="1">
    <citation type="submission" date="2012-12" db="EMBL/GenBank/DDBJ databases">
        <authorList>
            <person name="Hellsten U."/>
            <person name="Grimwood J."/>
            <person name="Chapman J.A."/>
            <person name="Shapiro H."/>
            <person name="Aerts A."/>
            <person name="Otillar R.P."/>
            <person name="Terry A.Y."/>
            <person name="Boore J.L."/>
            <person name="Simakov O."/>
            <person name="Marletaz F."/>
            <person name="Cho S.-J."/>
            <person name="Edsinger-Gonzales E."/>
            <person name="Havlak P."/>
            <person name="Kuo D.-H."/>
            <person name="Larsson T."/>
            <person name="Lv J."/>
            <person name="Arendt D."/>
            <person name="Savage R."/>
            <person name="Osoegawa K."/>
            <person name="de Jong P."/>
            <person name="Lindberg D.R."/>
            <person name="Seaver E.C."/>
            <person name="Weisblat D.A."/>
            <person name="Putnam N.H."/>
            <person name="Grigoriev I.V."/>
            <person name="Rokhsar D.S."/>
        </authorList>
    </citation>
    <scope>NUCLEOTIDE SEQUENCE</scope>
    <source>
        <strain evidence="3">I ESC-2004</strain>
    </source>
</reference>
<sequence length="91" mass="10402">MLDKIDKPHPGQDTPKKRFCVTIEALLTIMAEVEKTLNDWPLWSLSNDPNDEQPLSPAHFLSLHSSPSPVFAGTEFSRSWWKQANYSSEIF</sequence>
<reference evidence="1 3" key="2">
    <citation type="journal article" date="2013" name="Nature">
        <title>Insights into bilaterian evolution from three spiralian genomes.</title>
        <authorList>
            <person name="Simakov O."/>
            <person name="Marletaz F."/>
            <person name="Cho S.J."/>
            <person name="Edsinger-Gonzales E."/>
            <person name="Havlak P."/>
            <person name="Hellsten U."/>
            <person name="Kuo D.H."/>
            <person name="Larsson T."/>
            <person name="Lv J."/>
            <person name="Arendt D."/>
            <person name="Savage R."/>
            <person name="Osoegawa K."/>
            <person name="de Jong P."/>
            <person name="Grimwood J."/>
            <person name="Chapman J.A."/>
            <person name="Shapiro H."/>
            <person name="Aerts A."/>
            <person name="Otillar R.P."/>
            <person name="Terry A.Y."/>
            <person name="Boore J.L."/>
            <person name="Grigoriev I.V."/>
            <person name="Lindberg D.R."/>
            <person name="Seaver E.C."/>
            <person name="Weisblat D.A."/>
            <person name="Putnam N.H."/>
            <person name="Rokhsar D.S."/>
        </authorList>
    </citation>
    <scope>NUCLEOTIDE SEQUENCE</scope>
    <source>
        <strain evidence="1 3">I ESC-2004</strain>
    </source>
</reference>
<organism evidence="1">
    <name type="scientific">Capitella teleta</name>
    <name type="common">Polychaete worm</name>
    <dbReference type="NCBI Taxonomy" id="283909"/>
    <lineage>
        <taxon>Eukaryota</taxon>
        <taxon>Metazoa</taxon>
        <taxon>Spiralia</taxon>
        <taxon>Lophotrochozoa</taxon>
        <taxon>Annelida</taxon>
        <taxon>Polychaeta</taxon>
        <taxon>Sedentaria</taxon>
        <taxon>Scolecida</taxon>
        <taxon>Capitellidae</taxon>
        <taxon>Capitella</taxon>
    </lineage>
</organism>
<evidence type="ECO:0000313" key="3">
    <source>
        <dbReference type="Proteomes" id="UP000014760"/>
    </source>
</evidence>
<name>R7TYK5_CAPTE</name>
<dbReference type="OrthoDB" id="10050666at2759"/>
<dbReference type="EnsemblMetazoa" id="CapteT143088">
    <property type="protein sequence ID" value="CapteP143088"/>
    <property type="gene ID" value="CapteG143088"/>
</dbReference>
<dbReference type="AlphaFoldDB" id="R7TYK5"/>
<dbReference type="Proteomes" id="UP000014760">
    <property type="component" value="Unassembled WGS sequence"/>
</dbReference>
<dbReference type="HOGENOM" id="CLU_2429167_0_0_1"/>
<accession>R7TYK5</accession>
<dbReference type="EMBL" id="AMQN01002264">
    <property type="status" value="NOT_ANNOTATED_CDS"/>
    <property type="molecule type" value="Genomic_DNA"/>
</dbReference>
<keyword evidence="3" id="KW-1185">Reference proteome</keyword>
<gene>
    <name evidence="1" type="ORF">CAPTEDRAFT_143088</name>
</gene>
<evidence type="ECO:0000313" key="1">
    <source>
        <dbReference type="EMBL" id="ELT96511.1"/>
    </source>
</evidence>
<evidence type="ECO:0000313" key="2">
    <source>
        <dbReference type="EnsemblMetazoa" id="CapteP143088"/>
    </source>
</evidence>